<evidence type="ECO:0000256" key="6">
    <source>
        <dbReference type="ARBA" id="ARBA00022692"/>
    </source>
</evidence>
<comment type="subcellular location">
    <subcellularLocation>
        <location evidence="1">Cell outer membrane</location>
        <topology evidence="1">Multi-pass membrane protein</topology>
    </subcellularLocation>
</comment>
<evidence type="ECO:0000256" key="9">
    <source>
        <dbReference type="ARBA" id="ARBA00023065"/>
    </source>
</evidence>
<feature type="domain" description="Polysaccharide export protein N-terminal" evidence="16">
    <location>
        <begin position="45"/>
        <end position="117"/>
    </location>
</feature>
<dbReference type="GO" id="GO:0006811">
    <property type="term" value="P:monoatomic ion transport"/>
    <property type="evidence" value="ECO:0007669"/>
    <property type="project" value="UniProtKB-KW"/>
</dbReference>
<evidence type="ECO:0000256" key="4">
    <source>
        <dbReference type="ARBA" id="ARBA00022452"/>
    </source>
</evidence>
<dbReference type="GO" id="GO:0015159">
    <property type="term" value="F:polysaccharide transmembrane transporter activity"/>
    <property type="evidence" value="ECO:0007669"/>
    <property type="project" value="InterPro"/>
</dbReference>
<keyword evidence="12" id="KW-0564">Palmitate</keyword>
<keyword evidence="11" id="KW-0472">Membrane</keyword>
<dbReference type="InterPro" id="IPR054765">
    <property type="entry name" value="SLBB_dom"/>
</dbReference>
<accession>A0A7Y6B981</accession>
<evidence type="ECO:0000256" key="11">
    <source>
        <dbReference type="ARBA" id="ARBA00023136"/>
    </source>
</evidence>
<dbReference type="GO" id="GO:0009279">
    <property type="term" value="C:cell outer membrane"/>
    <property type="evidence" value="ECO:0007669"/>
    <property type="project" value="UniProtKB-SubCell"/>
</dbReference>
<evidence type="ECO:0000259" key="16">
    <source>
        <dbReference type="Pfam" id="PF02563"/>
    </source>
</evidence>
<keyword evidence="19" id="KW-1185">Reference proteome</keyword>
<dbReference type="InterPro" id="IPR003715">
    <property type="entry name" value="Poly_export_N"/>
</dbReference>
<evidence type="ECO:0000256" key="12">
    <source>
        <dbReference type="ARBA" id="ARBA00023139"/>
    </source>
</evidence>
<dbReference type="PANTHER" id="PTHR33619:SF3">
    <property type="entry name" value="POLYSACCHARIDE EXPORT PROTEIN GFCE-RELATED"/>
    <property type="match status" value="1"/>
</dbReference>
<organism evidence="18 19">
    <name type="scientific">Sphingomonas zeae</name>
    <dbReference type="NCBI Taxonomy" id="1646122"/>
    <lineage>
        <taxon>Bacteria</taxon>
        <taxon>Pseudomonadati</taxon>
        <taxon>Pseudomonadota</taxon>
        <taxon>Alphaproteobacteria</taxon>
        <taxon>Sphingomonadales</taxon>
        <taxon>Sphingomonadaceae</taxon>
        <taxon>Sphingomonas</taxon>
    </lineage>
</organism>
<dbReference type="GO" id="GO:0015288">
    <property type="term" value="F:porin activity"/>
    <property type="evidence" value="ECO:0007669"/>
    <property type="project" value="UniProtKB-KW"/>
</dbReference>
<evidence type="ECO:0000256" key="3">
    <source>
        <dbReference type="ARBA" id="ARBA00022448"/>
    </source>
</evidence>
<name>A0A7Y6B981_9SPHN</name>
<dbReference type="GO" id="GO:0046930">
    <property type="term" value="C:pore complex"/>
    <property type="evidence" value="ECO:0007669"/>
    <property type="project" value="UniProtKB-KW"/>
</dbReference>
<evidence type="ECO:0000259" key="17">
    <source>
        <dbReference type="Pfam" id="PF22461"/>
    </source>
</evidence>
<evidence type="ECO:0000256" key="15">
    <source>
        <dbReference type="SAM" id="SignalP"/>
    </source>
</evidence>
<keyword evidence="14" id="KW-0449">Lipoprotein</keyword>
<comment type="caution">
    <text evidence="18">The sequence shown here is derived from an EMBL/GenBank/DDBJ whole genome shotgun (WGS) entry which is preliminary data.</text>
</comment>
<dbReference type="Gene3D" id="3.10.560.10">
    <property type="entry name" value="Outer membrane lipoprotein wza domain like"/>
    <property type="match status" value="1"/>
</dbReference>
<dbReference type="EMBL" id="JABMCH010000071">
    <property type="protein sequence ID" value="NUU48826.1"/>
    <property type="molecule type" value="Genomic_DNA"/>
</dbReference>
<evidence type="ECO:0000256" key="13">
    <source>
        <dbReference type="ARBA" id="ARBA00023237"/>
    </source>
</evidence>
<evidence type="ECO:0000256" key="10">
    <source>
        <dbReference type="ARBA" id="ARBA00023114"/>
    </source>
</evidence>
<reference evidence="18 19" key="1">
    <citation type="submission" date="2020-05" db="EMBL/GenBank/DDBJ databases">
        <title>Genome Sequencing of Type Strains.</title>
        <authorList>
            <person name="Lemaire J.F."/>
            <person name="Inderbitzin P."/>
            <person name="Gregorio O.A."/>
            <person name="Collins S.B."/>
            <person name="Wespe N."/>
            <person name="Knight-Connoni V."/>
        </authorList>
    </citation>
    <scope>NUCLEOTIDE SEQUENCE [LARGE SCALE GENOMIC DNA]</scope>
    <source>
        <strain evidence="18 19">DSM 100049</strain>
    </source>
</reference>
<keyword evidence="10" id="KW-0626">Porin</keyword>
<keyword evidence="13" id="KW-0998">Cell outer membrane</keyword>
<evidence type="ECO:0000256" key="1">
    <source>
        <dbReference type="ARBA" id="ARBA00004571"/>
    </source>
</evidence>
<evidence type="ECO:0000256" key="7">
    <source>
        <dbReference type="ARBA" id="ARBA00022729"/>
    </source>
</evidence>
<keyword evidence="7 15" id="KW-0732">Signal</keyword>
<protein>
    <submittedName>
        <fullName evidence="18">Polysaccharide export protein</fullName>
    </submittedName>
</protein>
<dbReference type="Gene3D" id="3.30.1950.10">
    <property type="entry name" value="wza like domain"/>
    <property type="match status" value="1"/>
</dbReference>
<comment type="similarity">
    <text evidence="2">Belongs to the BexD/CtrA/VexA family.</text>
</comment>
<dbReference type="InterPro" id="IPR049712">
    <property type="entry name" value="Poly_export"/>
</dbReference>
<evidence type="ECO:0000256" key="2">
    <source>
        <dbReference type="ARBA" id="ARBA00009450"/>
    </source>
</evidence>
<evidence type="ECO:0000313" key="19">
    <source>
        <dbReference type="Proteomes" id="UP000536441"/>
    </source>
</evidence>
<evidence type="ECO:0000256" key="14">
    <source>
        <dbReference type="ARBA" id="ARBA00023288"/>
    </source>
</evidence>
<proteinExistence type="inferred from homology"/>
<keyword evidence="8" id="KW-0625">Polysaccharide transport</keyword>
<gene>
    <name evidence="18" type="ORF">HP438_17800</name>
</gene>
<keyword evidence="9" id="KW-0406">Ion transport</keyword>
<evidence type="ECO:0000256" key="5">
    <source>
        <dbReference type="ARBA" id="ARBA00022597"/>
    </source>
</evidence>
<evidence type="ECO:0000256" key="8">
    <source>
        <dbReference type="ARBA" id="ARBA00023047"/>
    </source>
</evidence>
<dbReference type="Proteomes" id="UP000536441">
    <property type="component" value="Unassembled WGS sequence"/>
</dbReference>
<keyword evidence="3" id="KW-0813">Transport</keyword>
<keyword evidence="6" id="KW-0812">Transmembrane</keyword>
<feature type="chain" id="PRO_5030603071" evidence="15">
    <location>
        <begin position="20"/>
        <end position="196"/>
    </location>
</feature>
<dbReference type="Pfam" id="PF22461">
    <property type="entry name" value="SLBB_2"/>
    <property type="match status" value="1"/>
</dbReference>
<feature type="domain" description="SLBB" evidence="17">
    <location>
        <begin position="123"/>
        <end position="189"/>
    </location>
</feature>
<dbReference type="AlphaFoldDB" id="A0A7Y6B981"/>
<dbReference type="PANTHER" id="PTHR33619">
    <property type="entry name" value="POLYSACCHARIDE EXPORT PROTEIN GFCE-RELATED"/>
    <property type="match status" value="1"/>
</dbReference>
<dbReference type="Pfam" id="PF02563">
    <property type="entry name" value="Poly_export"/>
    <property type="match status" value="1"/>
</dbReference>
<evidence type="ECO:0000313" key="18">
    <source>
        <dbReference type="EMBL" id="NUU48826.1"/>
    </source>
</evidence>
<feature type="signal peptide" evidence="15">
    <location>
        <begin position="1"/>
        <end position="19"/>
    </location>
</feature>
<keyword evidence="4" id="KW-1134">Transmembrane beta strand</keyword>
<sequence>MRDLWLCLSLLTMAAPVAAQQGVAPKADAPATTVTNTATAAAPLVDYKLGVADKVRIIVFNEDTLSGEFTVSDSGTLSLPLIGDVKAIGRTPREVIQDIEAKLADGYLRQPRVSMDVLTYRPFYILGEVSKPGEYPYSNGLSALNAVARAEGFTYRANKKKIFIKRFGETMEREYKLDSGVTIYPGDTVRVGERYF</sequence>
<keyword evidence="5" id="KW-0762">Sugar transport</keyword>